<feature type="domain" description="Tyr recombinase" evidence="2">
    <location>
        <begin position="1"/>
        <end position="177"/>
    </location>
</feature>
<comment type="caution">
    <text evidence="3">The sequence shown here is derived from an EMBL/GenBank/DDBJ whole genome shotgun (WGS) entry which is preliminary data.</text>
</comment>
<dbReference type="GO" id="GO:0006310">
    <property type="term" value="P:DNA recombination"/>
    <property type="evidence" value="ECO:0007669"/>
    <property type="project" value="UniProtKB-KW"/>
</dbReference>
<protein>
    <recommendedName>
        <fullName evidence="2">Tyr recombinase domain-containing protein</fullName>
    </recommendedName>
</protein>
<name>X1N4D0_9ZZZZ</name>
<gene>
    <name evidence="3" type="ORF">S06H3_33832</name>
</gene>
<dbReference type="PANTHER" id="PTHR30349">
    <property type="entry name" value="PHAGE INTEGRASE-RELATED"/>
    <property type="match status" value="1"/>
</dbReference>
<dbReference type="SUPFAM" id="SSF56349">
    <property type="entry name" value="DNA breaking-rejoining enzymes"/>
    <property type="match status" value="1"/>
</dbReference>
<dbReference type="InterPro" id="IPR013762">
    <property type="entry name" value="Integrase-like_cat_sf"/>
</dbReference>
<dbReference type="InterPro" id="IPR011010">
    <property type="entry name" value="DNA_brk_join_enz"/>
</dbReference>
<reference evidence="3" key="1">
    <citation type="journal article" date="2014" name="Front. Microbiol.">
        <title>High frequency of phylogenetically diverse reductive dehalogenase-homologous genes in deep subseafloor sedimentary metagenomes.</title>
        <authorList>
            <person name="Kawai M."/>
            <person name="Futagami T."/>
            <person name="Toyoda A."/>
            <person name="Takaki Y."/>
            <person name="Nishi S."/>
            <person name="Hori S."/>
            <person name="Arai W."/>
            <person name="Tsubouchi T."/>
            <person name="Morono Y."/>
            <person name="Uchiyama I."/>
            <person name="Ito T."/>
            <person name="Fujiyama A."/>
            <person name="Inagaki F."/>
            <person name="Takami H."/>
        </authorList>
    </citation>
    <scope>NUCLEOTIDE SEQUENCE</scope>
    <source>
        <strain evidence="3">Expedition CK06-06</strain>
    </source>
</reference>
<dbReference type="Pfam" id="PF00589">
    <property type="entry name" value="Phage_integrase"/>
    <property type="match status" value="1"/>
</dbReference>
<accession>X1N4D0</accession>
<dbReference type="EMBL" id="BARV01020240">
    <property type="protein sequence ID" value="GAI25101.1"/>
    <property type="molecule type" value="Genomic_DNA"/>
</dbReference>
<dbReference type="InterPro" id="IPR002104">
    <property type="entry name" value="Integrase_catalytic"/>
</dbReference>
<dbReference type="Gene3D" id="1.10.443.10">
    <property type="entry name" value="Intergrase catalytic core"/>
    <property type="match status" value="1"/>
</dbReference>
<evidence type="ECO:0000313" key="3">
    <source>
        <dbReference type="EMBL" id="GAI25101.1"/>
    </source>
</evidence>
<dbReference type="AlphaFoldDB" id="X1N4D0"/>
<proteinExistence type="predicted"/>
<organism evidence="3">
    <name type="scientific">marine sediment metagenome</name>
    <dbReference type="NCBI Taxonomy" id="412755"/>
    <lineage>
        <taxon>unclassified sequences</taxon>
        <taxon>metagenomes</taxon>
        <taxon>ecological metagenomes</taxon>
    </lineage>
</organism>
<dbReference type="GO" id="GO:0015074">
    <property type="term" value="P:DNA integration"/>
    <property type="evidence" value="ECO:0007669"/>
    <property type="project" value="InterPro"/>
</dbReference>
<dbReference type="PROSITE" id="PS51898">
    <property type="entry name" value="TYR_RECOMBINASE"/>
    <property type="match status" value="1"/>
</dbReference>
<sequence>MPKLAYIVTELFSLTWNDIDFENGRLIIANREGTADMPPFSIKDHEARRIPLPAHTIDLLTQWQTQTPEGIPYILFGKDRYTRVKVKWQRLRRDDKPWLNRYMVNNVLRDFKSHFKRAGIKPVGKLTIHTLRKSCGQNWADHLPMNVVKELMGHSKVETTLEFYNQVDAQHEEQAARVIQRLIENAGKRNKADKTDARLTPGAISRQIGGVE</sequence>
<dbReference type="InterPro" id="IPR050090">
    <property type="entry name" value="Tyrosine_recombinase_XerCD"/>
</dbReference>
<dbReference type="GO" id="GO:0003677">
    <property type="term" value="F:DNA binding"/>
    <property type="evidence" value="ECO:0007669"/>
    <property type="project" value="InterPro"/>
</dbReference>
<evidence type="ECO:0000256" key="1">
    <source>
        <dbReference type="ARBA" id="ARBA00023172"/>
    </source>
</evidence>
<evidence type="ECO:0000259" key="2">
    <source>
        <dbReference type="PROSITE" id="PS51898"/>
    </source>
</evidence>
<keyword evidence="1" id="KW-0233">DNA recombination</keyword>
<dbReference type="CDD" id="cd00397">
    <property type="entry name" value="DNA_BRE_C"/>
    <property type="match status" value="1"/>
</dbReference>